<accession>A0ACC2FSA1</accession>
<name>A0ACC2FSA1_DALPE</name>
<dbReference type="Proteomes" id="UP001157502">
    <property type="component" value="Chromosome 23"/>
</dbReference>
<reference evidence="1" key="1">
    <citation type="submission" date="2021-05" db="EMBL/GenBank/DDBJ databases">
        <authorList>
            <person name="Pan Q."/>
            <person name="Jouanno E."/>
            <person name="Zahm M."/>
            <person name="Klopp C."/>
            <person name="Cabau C."/>
            <person name="Louis A."/>
            <person name="Berthelot C."/>
            <person name="Parey E."/>
            <person name="Roest Crollius H."/>
            <person name="Montfort J."/>
            <person name="Robinson-Rechavi M."/>
            <person name="Bouchez O."/>
            <person name="Lampietro C."/>
            <person name="Lopez Roques C."/>
            <person name="Donnadieu C."/>
            <person name="Postlethwait J."/>
            <person name="Bobe J."/>
            <person name="Dillon D."/>
            <person name="Chandos A."/>
            <person name="von Hippel F."/>
            <person name="Guiguen Y."/>
        </authorList>
    </citation>
    <scope>NUCLEOTIDE SEQUENCE</scope>
    <source>
        <strain evidence="1">YG-Jan2019</strain>
    </source>
</reference>
<dbReference type="EMBL" id="CM055750">
    <property type="protein sequence ID" value="KAJ7994167.1"/>
    <property type="molecule type" value="Genomic_DNA"/>
</dbReference>
<evidence type="ECO:0000313" key="1">
    <source>
        <dbReference type="EMBL" id="KAJ7994167.1"/>
    </source>
</evidence>
<keyword evidence="2" id="KW-1185">Reference proteome</keyword>
<proteinExistence type="predicted"/>
<protein>
    <submittedName>
        <fullName evidence="1">Uncharacterized protein</fullName>
    </submittedName>
</protein>
<organism evidence="1 2">
    <name type="scientific">Dallia pectoralis</name>
    <name type="common">Alaska blackfish</name>
    <dbReference type="NCBI Taxonomy" id="75939"/>
    <lineage>
        <taxon>Eukaryota</taxon>
        <taxon>Metazoa</taxon>
        <taxon>Chordata</taxon>
        <taxon>Craniata</taxon>
        <taxon>Vertebrata</taxon>
        <taxon>Euteleostomi</taxon>
        <taxon>Actinopterygii</taxon>
        <taxon>Neopterygii</taxon>
        <taxon>Teleostei</taxon>
        <taxon>Protacanthopterygii</taxon>
        <taxon>Esociformes</taxon>
        <taxon>Umbridae</taxon>
        <taxon>Dallia</taxon>
    </lineage>
</organism>
<gene>
    <name evidence="1" type="ORF">DPEC_G00263110</name>
</gene>
<evidence type="ECO:0000313" key="2">
    <source>
        <dbReference type="Proteomes" id="UP001157502"/>
    </source>
</evidence>
<sequence>MITLLLPTVPAPSQAAAASSKLGTRSSTTSYIAAHFSAHRGSRGVHMSDLTEETRIHYRTASKEPQERPLARTQSPHHPSSQSPFSPASPVSLMFPPVLKPVHLAAS</sequence>
<comment type="caution">
    <text evidence="1">The sequence shown here is derived from an EMBL/GenBank/DDBJ whole genome shotgun (WGS) entry which is preliminary data.</text>
</comment>